<comment type="caution">
    <text evidence="1">The sequence shown here is derived from an EMBL/GenBank/DDBJ whole genome shotgun (WGS) entry which is preliminary data.</text>
</comment>
<reference evidence="1" key="1">
    <citation type="submission" date="2019-08" db="EMBL/GenBank/DDBJ databases">
        <authorList>
            <person name="Kucharzyk K."/>
            <person name="Murdoch R.W."/>
            <person name="Higgins S."/>
            <person name="Loffler F."/>
        </authorList>
    </citation>
    <scope>NUCLEOTIDE SEQUENCE</scope>
</reference>
<proteinExistence type="predicted"/>
<evidence type="ECO:0000313" key="1">
    <source>
        <dbReference type="EMBL" id="MPM49219.1"/>
    </source>
</evidence>
<protein>
    <recommendedName>
        <fullName evidence="2">AsmA-like C-terminal domain-containing protein</fullName>
    </recommendedName>
</protein>
<dbReference type="EMBL" id="VSSQ01012430">
    <property type="protein sequence ID" value="MPM49219.1"/>
    <property type="molecule type" value="Genomic_DNA"/>
</dbReference>
<dbReference type="AlphaFoldDB" id="A0A645A7R1"/>
<accession>A0A645A7R1</accession>
<organism evidence="1">
    <name type="scientific">bioreactor metagenome</name>
    <dbReference type="NCBI Taxonomy" id="1076179"/>
    <lineage>
        <taxon>unclassified sequences</taxon>
        <taxon>metagenomes</taxon>
        <taxon>ecological metagenomes</taxon>
    </lineage>
</organism>
<gene>
    <name evidence="1" type="ORF">SDC9_95947</name>
</gene>
<sequence length="177" mass="19562">MPIDRIVGKFQYTGTHMLLKDVYGSVYQGRVGAEGDVAVNDESYELDASGQGLDSSRLTDKDVQGPLSFNGHVSGKGEAAVTEGTFMIHDGKAYGIPFLKMTGHFVRRGVETELSNIAMETIGGTIYPEQLSKEVLVRLNPLERPTLNTDSIKNEAEKRLEDSIKKEEKKLLPDIFR</sequence>
<name>A0A645A7R1_9ZZZZ</name>
<evidence type="ECO:0008006" key="2">
    <source>
        <dbReference type="Google" id="ProtNLM"/>
    </source>
</evidence>